<accession>A0AAD8LFD6</accession>
<evidence type="ECO:0000313" key="3">
    <source>
        <dbReference type="EMBL" id="KAK1437457.1"/>
    </source>
</evidence>
<feature type="region of interest" description="Disordered" evidence="1">
    <location>
        <begin position="58"/>
        <end position="90"/>
    </location>
</feature>
<feature type="compositionally biased region" description="Acidic residues" evidence="1">
    <location>
        <begin position="70"/>
        <end position="82"/>
    </location>
</feature>
<dbReference type="Proteomes" id="UP001229421">
    <property type="component" value="Unassembled WGS sequence"/>
</dbReference>
<sequence length="90" mass="10180">MPAKEERLRSDFGREGRTLSRKLDIEDEVGGGVTPNLRAIRLFFSLVEVLDVKAWHKTQKEESYSASTENSEDDDLFDDDFPDTPNAFAG</sequence>
<dbReference type="EMBL" id="JAUHHV010000004">
    <property type="protein sequence ID" value="KAK1426036.1"/>
    <property type="molecule type" value="Genomic_DNA"/>
</dbReference>
<keyword evidence="4" id="KW-1185">Reference proteome</keyword>
<gene>
    <name evidence="3" type="ORF">QVD17_03248</name>
    <name evidence="2" type="ORF">QVD17_14703</name>
</gene>
<proteinExistence type="predicted"/>
<protein>
    <submittedName>
        <fullName evidence="3">Uncharacterized protein</fullName>
    </submittedName>
</protein>
<dbReference type="AlphaFoldDB" id="A0AAD8LFD6"/>
<name>A0AAD8LFD6_TARER</name>
<dbReference type="EMBL" id="JAUHHV010000001">
    <property type="protein sequence ID" value="KAK1437457.1"/>
    <property type="molecule type" value="Genomic_DNA"/>
</dbReference>
<evidence type="ECO:0000256" key="1">
    <source>
        <dbReference type="SAM" id="MobiDB-lite"/>
    </source>
</evidence>
<comment type="caution">
    <text evidence="3">The sequence shown here is derived from an EMBL/GenBank/DDBJ whole genome shotgun (WGS) entry which is preliminary data.</text>
</comment>
<reference evidence="3" key="1">
    <citation type="journal article" date="2023" name="bioRxiv">
        <title>Improved chromosome-level genome assembly for marigold (Tagetes erecta).</title>
        <authorList>
            <person name="Jiang F."/>
            <person name="Yuan L."/>
            <person name="Wang S."/>
            <person name="Wang H."/>
            <person name="Xu D."/>
            <person name="Wang A."/>
            <person name="Fan W."/>
        </authorList>
    </citation>
    <scope>NUCLEOTIDE SEQUENCE</scope>
    <source>
        <strain evidence="3">WSJ</strain>
        <tissue evidence="3">Leaf</tissue>
    </source>
</reference>
<evidence type="ECO:0000313" key="4">
    <source>
        <dbReference type="Proteomes" id="UP001229421"/>
    </source>
</evidence>
<evidence type="ECO:0000313" key="2">
    <source>
        <dbReference type="EMBL" id="KAK1426036.1"/>
    </source>
</evidence>
<organism evidence="3 4">
    <name type="scientific">Tagetes erecta</name>
    <name type="common">African marigold</name>
    <dbReference type="NCBI Taxonomy" id="13708"/>
    <lineage>
        <taxon>Eukaryota</taxon>
        <taxon>Viridiplantae</taxon>
        <taxon>Streptophyta</taxon>
        <taxon>Embryophyta</taxon>
        <taxon>Tracheophyta</taxon>
        <taxon>Spermatophyta</taxon>
        <taxon>Magnoliopsida</taxon>
        <taxon>eudicotyledons</taxon>
        <taxon>Gunneridae</taxon>
        <taxon>Pentapetalae</taxon>
        <taxon>asterids</taxon>
        <taxon>campanulids</taxon>
        <taxon>Asterales</taxon>
        <taxon>Asteraceae</taxon>
        <taxon>Asteroideae</taxon>
        <taxon>Heliantheae alliance</taxon>
        <taxon>Tageteae</taxon>
        <taxon>Tagetes</taxon>
    </lineage>
</organism>